<protein>
    <submittedName>
        <fullName evidence="1">Uncharacterized protein</fullName>
    </submittedName>
</protein>
<evidence type="ECO:0000313" key="2">
    <source>
        <dbReference type="Proteomes" id="UP000054632"/>
    </source>
</evidence>
<evidence type="ECO:0000313" key="1">
    <source>
        <dbReference type="EMBL" id="KRY69538.1"/>
    </source>
</evidence>
<organism evidence="1 2">
    <name type="scientific">Trichinella pseudospiralis</name>
    <name type="common">Parasitic roundworm</name>
    <dbReference type="NCBI Taxonomy" id="6337"/>
    <lineage>
        <taxon>Eukaryota</taxon>
        <taxon>Metazoa</taxon>
        <taxon>Ecdysozoa</taxon>
        <taxon>Nematoda</taxon>
        <taxon>Enoplea</taxon>
        <taxon>Dorylaimia</taxon>
        <taxon>Trichinellida</taxon>
        <taxon>Trichinellidae</taxon>
        <taxon>Trichinella</taxon>
    </lineage>
</organism>
<dbReference type="EMBL" id="JYDR01000088">
    <property type="protein sequence ID" value="KRY69538.1"/>
    <property type="molecule type" value="Genomic_DNA"/>
</dbReference>
<accession>A0A0V1E8A0</accession>
<comment type="caution">
    <text evidence="1">The sequence shown here is derived from an EMBL/GenBank/DDBJ whole genome shotgun (WGS) entry which is preliminary data.</text>
</comment>
<name>A0A0V1E8A0_TRIPS</name>
<dbReference type="Proteomes" id="UP000054632">
    <property type="component" value="Unassembled WGS sequence"/>
</dbReference>
<gene>
    <name evidence="1" type="ORF">T4A_3860</name>
</gene>
<proteinExistence type="predicted"/>
<sequence>MASSLIHLVEYPMITLFSYALNLHMNCDAWTSSKGRSRHDLKAIEADSVCDVTNRQSKFALQDEIEHLLEPQKILRISVKSMKLLITLLTAFATLSEESATTVNIIQFLFQVIRPYTERISFSGKVKVSTRPHIISQNGRIEPKQSLHLRLLQGSGEPPVVPKDMPLAETLNFLKNRMPGAMLQGSLRLCFKVCLQLSLRLRLRQKFQNLGRPRATPQATLRICLRLRPDLIHLNFPFKQICICHAAVWLAVLTVHFLYITSFACKFPIIDLSLSSSSPSKIYLPLKSFHSIYLEVYLPEELENL</sequence>
<reference evidence="1 2" key="1">
    <citation type="submission" date="2015-01" db="EMBL/GenBank/DDBJ databases">
        <title>Evolution of Trichinella species and genotypes.</title>
        <authorList>
            <person name="Korhonen P.K."/>
            <person name="Edoardo P."/>
            <person name="Giuseppe L.R."/>
            <person name="Gasser R.B."/>
        </authorList>
    </citation>
    <scope>NUCLEOTIDE SEQUENCE [LARGE SCALE GENOMIC DNA]</scope>
    <source>
        <strain evidence="1">ISS13</strain>
    </source>
</reference>
<dbReference type="AlphaFoldDB" id="A0A0V1E8A0"/>